<proteinExistence type="predicted"/>
<dbReference type="EMBL" id="FUYP01000011">
    <property type="protein sequence ID" value="SKB62508.1"/>
    <property type="molecule type" value="Genomic_DNA"/>
</dbReference>
<organism evidence="2 3">
    <name type="scientific">Sphingopyxis flava</name>
    <dbReference type="NCBI Taxonomy" id="1507287"/>
    <lineage>
        <taxon>Bacteria</taxon>
        <taxon>Pseudomonadati</taxon>
        <taxon>Pseudomonadota</taxon>
        <taxon>Alphaproteobacteria</taxon>
        <taxon>Sphingomonadales</taxon>
        <taxon>Sphingomonadaceae</taxon>
        <taxon>Sphingopyxis</taxon>
    </lineage>
</organism>
<evidence type="ECO:0000313" key="3">
    <source>
        <dbReference type="Proteomes" id="UP000190044"/>
    </source>
</evidence>
<gene>
    <name evidence="2" type="ORF">SAMN06295937_101183</name>
</gene>
<dbReference type="Proteomes" id="UP000190044">
    <property type="component" value="Unassembled WGS sequence"/>
</dbReference>
<keyword evidence="3" id="KW-1185">Reference proteome</keyword>
<sequence length="105" mass="11617">MRNYLVLATALILSSVPAQARNLSQELARAPVVALSSAKPIHVVERCLLLIDYAPLATAYRPPETPNRGLIVWQTGDVVEIIKKEDGVTVLLRNTRLEKKARDCL</sequence>
<accession>A0A1T5CSN4</accession>
<keyword evidence="1" id="KW-0732">Signal</keyword>
<evidence type="ECO:0000313" key="2">
    <source>
        <dbReference type="EMBL" id="SKB62508.1"/>
    </source>
</evidence>
<dbReference type="AlphaFoldDB" id="A0A1T5CSN4"/>
<reference evidence="3" key="1">
    <citation type="submission" date="2017-02" db="EMBL/GenBank/DDBJ databases">
        <authorList>
            <person name="Varghese N."/>
            <person name="Submissions S."/>
        </authorList>
    </citation>
    <scope>NUCLEOTIDE SEQUENCE [LARGE SCALE GENOMIC DNA]</scope>
    <source>
        <strain evidence="3">R11H</strain>
    </source>
</reference>
<protein>
    <submittedName>
        <fullName evidence="2">Uncharacterized protein</fullName>
    </submittedName>
</protein>
<feature type="chain" id="PRO_5013341247" evidence="1">
    <location>
        <begin position="21"/>
        <end position="105"/>
    </location>
</feature>
<feature type="signal peptide" evidence="1">
    <location>
        <begin position="1"/>
        <end position="20"/>
    </location>
</feature>
<evidence type="ECO:0000256" key="1">
    <source>
        <dbReference type="SAM" id="SignalP"/>
    </source>
</evidence>
<name>A0A1T5CSN4_9SPHN</name>
<dbReference type="RefSeq" id="WP_079638688.1">
    <property type="nucleotide sequence ID" value="NZ_FUYP01000011.1"/>
</dbReference>